<dbReference type="EMBL" id="JAWHQM010000058">
    <property type="protein sequence ID" value="KAK5635823.1"/>
    <property type="molecule type" value="Genomic_DNA"/>
</dbReference>
<reference evidence="2 3" key="1">
    <citation type="submission" date="2023-10" db="EMBL/GenBank/DDBJ databases">
        <title>Draft genome sequence of Xylaria bambusicola isolate GMP-LS, the root and basal stem rot pathogen of sugarcane in Indonesia.</title>
        <authorList>
            <person name="Selvaraj P."/>
            <person name="Muralishankar V."/>
            <person name="Muruganantham S."/>
            <person name="Sp S."/>
            <person name="Haryani S."/>
            <person name="Lau K.J.X."/>
            <person name="Naqvi N.I."/>
        </authorList>
    </citation>
    <scope>NUCLEOTIDE SEQUENCE [LARGE SCALE GENOMIC DNA]</scope>
    <source>
        <strain evidence="2">GMP-LS</strain>
    </source>
</reference>
<organism evidence="2 3">
    <name type="scientific">Xylaria bambusicola</name>
    <dbReference type="NCBI Taxonomy" id="326684"/>
    <lineage>
        <taxon>Eukaryota</taxon>
        <taxon>Fungi</taxon>
        <taxon>Dikarya</taxon>
        <taxon>Ascomycota</taxon>
        <taxon>Pezizomycotina</taxon>
        <taxon>Sordariomycetes</taxon>
        <taxon>Xylariomycetidae</taxon>
        <taxon>Xylariales</taxon>
        <taxon>Xylariaceae</taxon>
        <taxon>Xylaria</taxon>
    </lineage>
</organism>
<dbReference type="Proteomes" id="UP001305414">
    <property type="component" value="Unassembled WGS sequence"/>
</dbReference>
<name>A0AAN7UYB2_9PEZI</name>
<protein>
    <submittedName>
        <fullName evidence="2">Uncharacterized protein</fullName>
    </submittedName>
</protein>
<gene>
    <name evidence="2" type="ORF">RRF57_011535</name>
</gene>
<dbReference type="AlphaFoldDB" id="A0AAN7UYB2"/>
<comment type="caution">
    <text evidence="2">The sequence shown here is derived from an EMBL/GenBank/DDBJ whole genome shotgun (WGS) entry which is preliminary data.</text>
</comment>
<keyword evidence="3" id="KW-1185">Reference proteome</keyword>
<evidence type="ECO:0000313" key="3">
    <source>
        <dbReference type="Proteomes" id="UP001305414"/>
    </source>
</evidence>
<sequence>MASALGGEPIRPGIFSGAEESKKLYRPDALQCAERALRSHSSPIGMPNMASNQGWSTDS</sequence>
<evidence type="ECO:0000313" key="2">
    <source>
        <dbReference type="EMBL" id="KAK5635823.1"/>
    </source>
</evidence>
<feature type="region of interest" description="Disordered" evidence="1">
    <location>
        <begin position="37"/>
        <end position="59"/>
    </location>
</feature>
<proteinExistence type="predicted"/>
<feature type="compositionally biased region" description="Polar residues" evidence="1">
    <location>
        <begin position="49"/>
        <end position="59"/>
    </location>
</feature>
<evidence type="ECO:0000256" key="1">
    <source>
        <dbReference type="SAM" id="MobiDB-lite"/>
    </source>
</evidence>
<accession>A0AAN7UYB2</accession>